<keyword evidence="5 6" id="KW-0472">Membrane</keyword>
<gene>
    <name evidence="8" type="ORF">SAMN06295912_10465</name>
</gene>
<dbReference type="GO" id="GO:0009055">
    <property type="term" value="F:electron transfer activity"/>
    <property type="evidence" value="ECO:0007669"/>
    <property type="project" value="InterPro"/>
</dbReference>
<dbReference type="RefSeq" id="WP_179220731.1">
    <property type="nucleotide sequence ID" value="NZ_FZOS01000004.1"/>
</dbReference>
<reference evidence="9" key="1">
    <citation type="submission" date="2017-06" db="EMBL/GenBank/DDBJ databases">
        <authorList>
            <person name="Varghese N."/>
            <person name="Submissions S."/>
        </authorList>
    </citation>
    <scope>NUCLEOTIDE SEQUENCE [LARGE SCALE GENOMIC DNA]</scope>
    <source>
        <strain evidence="9">LNB2</strain>
    </source>
</reference>
<dbReference type="PANTHER" id="PTHR30485">
    <property type="entry name" value="NI/FE-HYDROGENASE 1 B-TYPE CYTOCHROME SUBUNIT"/>
    <property type="match status" value="1"/>
</dbReference>
<feature type="transmembrane region" description="Helical" evidence="6">
    <location>
        <begin position="162"/>
        <end position="180"/>
    </location>
</feature>
<evidence type="ECO:0000256" key="5">
    <source>
        <dbReference type="ARBA" id="ARBA00023136"/>
    </source>
</evidence>
<dbReference type="SUPFAM" id="SSF81342">
    <property type="entry name" value="Transmembrane di-heme cytochromes"/>
    <property type="match status" value="1"/>
</dbReference>
<dbReference type="GO" id="GO:0022904">
    <property type="term" value="P:respiratory electron transport chain"/>
    <property type="evidence" value="ECO:0007669"/>
    <property type="project" value="InterPro"/>
</dbReference>
<evidence type="ECO:0000256" key="4">
    <source>
        <dbReference type="ARBA" id="ARBA00022989"/>
    </source>
</evidence>
<keyword evidence="9" id="KW-1185">Reference proteome</keyword>
<evidence type="ECO:0000259" key="7">
    <source>
        <dbReference type="Pfam" id="PF01292"/>
    </source>
</evidence>
<name>A0A239DEH0_9SPHN</name>
<dbReference type="Pfam" id="PF01292">
    <property type="entry name" value="Ni_hydr_CYTB"/>
    <property type="match status" value="1"/>
</dbReference>
<dbReference type="InterPro" id="IPR016174">
    <property type="entry name" value="Di-haem_cyt_TM"/>
</dbReference>
<dbReference type="InterPro" id="IPR011577">
    <property type="entry name" value="Cyt_b561_bac/Ni-Hgenase"/>
</dbReference>
<accession>A0A239DEH0</accession>
<dbReference type="InterPro" id="IPR051542">
    <property type="entry name" value="Hydrogenase_cytochrome"/>
</dbReference>
<evidence type="ECO:0000313" key="8">
    <source>
        <dbReference type="EMBL" id="SNS30775.1"/>
    </source>
</evidence>
<proteinExistence type="predicted"/>
<comment type="subcellular location">
    <subcellularLocation>
        <location evidence="1">Cell membrane</location>
        <topology evidence="1">Multi-pass membrane protein</topology>
    </subcellularLocation>
</comment>
<dbReference type="PANTHER" id="PTHR30485:SF2">
    <property type="entry name" value="BLL0597 PROTEIN"/>
    <property type="match status" value="1"/>
</dbReference>
<organism evidence="8 9">
    <name type="scientific">Edaphosphingomonas laterariae</name>
    <dbReference type="NCBI Taxonomy" id="861865"/>
    <lineage>
        <taxon>Bacteria</taxon>
        <taxon>Pseudomonadati</taxon>
        <taxon>Pseudomonadota</taxon>
        <taxon>Alphaproteobacteria</taxon>
        <taxon>Sphingomonadales</taxon>
        <taxon>Rhizorhabdaceae</taxon>
        <taxon>Edaphosphingomonas</taxon>
    </lineage>
</organism>
<dbReference type="EMBL" id="FZOS01000004">
    <property type="protein sequence ID" value="SNS30775.1"/>
    <property type="molecule type" value="Genomic_DNA"/>
</dbReference>
<feature type="transmembrane region" description="Helical" evidence="6">
    <location>
        <begin position="55"/>
        <end position="73"/>
    </location>
</feature>
<protein>
    <submittedName>
        <fullName evidence="8">Cytochrome b</fullName>
    </submittedName>
</protein>
<keyword evidence="4 6" id="KW-1133">Transmembrane helix</keyword>
<dbReference type="GO" id="GO:0020037">
    <property type="term" value="F:heme binding"/>
    <property type="evidence" value="ECO:0007669"/>
    <property type="project" value="TreeGrafter"/>
</dbReference>
<evidence type="ECO:0000256" key="2">
    <source>
        <dbReference type="ARBA" id="ARBA00022475"/>
    </source>
</evidence>
<sequence length="237" mass="25955">MTDIAKVTDPAAAAPPRERIRVWDLPVRLFHWTLVPLIAAAWWTAEERMLEWHRLAGYAILTLLLFRIGWGLWGSTTARFRHFVKGPGAVIRHGADLIHRRPHCHVGHNPMGGLSVVAMIGLLVAQVTLGLFAVDVDGMESGPLSYLVDFDTGRIAAETHDLVFNLLLGLIGLHLAAILFHRIHGRHDLIGPMLHGRAPRPDGAGAQGEIGFAPNWLALLTLAVVAGLVWLLVRQPG</sequence>
<evidence type="ECO:0000256" key="3">
    <source>
        <dbReference type="ARBA" id="ARBA00022692"/>
    </source>
</evidence>
<evidence type="ECO:0000256" key="1">
    <source>
        <dbReference type="ARBA" id="ARBA00004651"/>
    </source>
</evidence>
<dbReference type="GO" id="GO:0005886">
    <property type="term" value="C:plasma membrane"/>
    <property type="evidence" value="ECO:0007669"/>
    <property type="project" value="UniProtKB-SubCell"/>
</dbReference>
<feature type="transmembrane region" description="Helical" evidence="6">
    <location>
        <begin position="111"/>
        <end position="134"/>
    </location>
</feature>
<feature type="domain" description="Cytochrome b561 bacterial/Ni-hydrogenase" evidence="7">
    <location>
        <begin position="22"/>
        <end position="196"/>
    </location>
</feature>
<keyword evidence="3 6" id="KW-0812">Transmembrane</keyword>
<dbReference type="AlphaFoldDB" id="A0A239DEH0"/>
<evidence type="ECO:0000256" key="6">
    <source>
        <dbReference type="SAM" id="Phobius"/>
    </source>
</evidence>
<feature type="transmembrane region" description="Helical" evidence="6">
    <location>
        <begin position="216"/>
        <end position="233"/>
    </location>
</feature>
<evidence type="ECO:0000313" key="9">
    <source>
        <dbReference type="Proteomes" id="UP000198281"/>
    </source>
</evidence>
<dbReference type="Proteomes" id="UP000198281">
    <property type="component" value="Unassembled WGS sequence"/>
</dbReference>
<dbReference type="Gene3D" id="1.20.950.20">
    <property type="entry name" value="Transmembrane di-heme cytochromes, Chain C"/>
    <property type="match status" value="1"/>
</dbReference>
<keyword evidence="2" id="KW-1003">Cell membrane</keyword>